<reference evidence="2" key="1">
    <citation type="journal article" date="2020" name="Stud. Mycol.">
        <title>101 Dothideomycetes genomes: a test case for predicting lifestyles and emergence of pathogens.</title>
        <authorList>
            <person name="Haridas S."/>
            <person name="Albert R."/>
            <person name="Binder M."/>
            <person name="Bloem J."/>
            <person name="Labutti K."/>
            <person name="Salamov A."/>
            <person name="Andreopoulos B."/>
            <person name="Baker S."/>
            <person name="Barry K."/>
            <person name="Bills G."/>
            <person name="Bluhm B."/>
            <person name="Cannon C."/>
            <person name="Castanera R."/>
            <person name="Culley D."/>
            <person name="Daum C."/>
            <person name="Ezra D."/>
            <person name="Gonzalez J."/>
            <person name="Henrissat B."/>
            <person name="Kuo A."/>
            <person name="Liang C."/>
            <person name="Lipzen A."/>
            <person name="Lutzoni F."/>
            <person name="Magnuson J."/>
            <person name="Mondo S."/>
            <person name="Nolan M."/>
            <person name="Ohm R."/>
            <person name="Pangilinan J."/>
            <person name="Park H.-J."/>
            <person name="Ramirez L."/>
            <person name="Alfaro M."/>
            <person name="Sun H."/>
            <person name="Tritt A."/>
            <person name="Yoshinaga Y."/>
            <person name="Zwiers L.-H."/>
            <person name="Turgeon B."/>
            <person name="Goodwin S."/>
            <person name="Spatafora J."/>
            <person name="Crous P."/>
            <person name="Grigoriev I."/>
        </authorList>
    </citation>
    <scope>NUCLEOTIDE SEQUENCE</scope>
    <source>
        <strain evidence="2">ATCC 36951</strain>
    </source>
</reference>
<dbReference type="RefSeq" id="XP_033669744.1">
    <property type="nucleotide sequence ID" value="XM_033805594.1"/>
</dbReference>
<evidence type="ECO:0000313" key="2">
    <source>
        <dbReference type="EMBL" id="KAF2168855.1"/>
    </source>
</evidence>
<sequence length="91" mass="10377">MARAEAEIISGRPTVRIYIQLVMMSERFALGIPLSTIIAQLRVFARKRTGVAPETQRLICRGKQLEDHRTLNDYCCYGDDEIHVLLRLMGS</sequence>
<accession>A0A6A6CP24</accession>
<organism evidence="2 3">
    <name type="scientific">Zasmidium cellare ATCC 36951</name>
    <dbReference type="NCBI Taxonomy" id="1080233"/>
    <lineage>
        <taxon>Eukaryota</taxon>
        <taxon>Fungi</taxon>
        <taxon>Dikarya</taxon>
        <taxon>Ascomycota</taxon>
        <taxon>Pezizomycotina</taxon>
        <taxon>Dothideomycetes</taxon>
        <taxon>Dothideomycetidae</taxon>
        <taxon>Mycosphaerellales</taxon>
        <taxon>Mycosphaerellaceae</taxon>
        <taxon>Zasmidium</taxon>
    </lineage>
</organism>
<dbReference type="EMBL" id="ML993589">
    <property type="protein sequence ID" value="KAF2168855.1"/>
    <property type="molecule type" value="Genomic_DNA"/>
</dbReference>
<dbReference type="SMART" id="SM00213">
    <property type="entry name" value="UBQ"/>
    <property type="match status" value="1"/>
</dbReference>
<dbReference type="InterPro" id="IPR029071">
    <property type="entry name" value="Ubiquitin-like_domsf"/>
</dbReference>
<dbReference type="OrthoDB" id="419317at2759"/>
<evidence type="ECO:0000259" key="1">
    <source>
        <dbReference type="PROSITE" id="PS50053"/>
    </source>
</evidence>
<keyword evidence="3" id="KW-1185">Reference proteome</keyword>
<dbReference type="Pfam" id="PF00240">
    <property type="entry name" value="ubiquitin"/>
    <property type="match status" value="1"/>
</dbReference>
<name>A0A6A6CP24_ZASCE</name>
<dbReference type="InterPro" id="IPR000626">
    <property type="entry name" value="Ubiquitin-like_dom"/>
</dbReference>
<dbReference type="PRINTS" id="PR00348">
    <property type="entry name" value="UBIQUITIN"/>
</dbReference>
<dbReference type="Proteomes" id="UP000799537">
    <property type="component" value="Unassembled WGS sequence"/>
</dbReference>
<dbReference type="GeneID" id="54558866"/>
<protein>
    <recommendedName>
        <fullName evidence="1">Ubiquitin-like domain-containing protein</fullName>
    </recommendedName>
</protein>
<dbReference type="SUPFAM" id="SSF54236">
    <property type="entry name" value="Ubiquitin-like"/>
    <property type="match status" value="1"/>
</dbReference>
<evidence type="ECO:0000313" key="3">
    <source>
        <dbReference type="Proteomes" id="UP000799537"/>
    </source>
</evidence>
<gene>
    <name evidence="2" type="ORF">M409DRAFT_20868</name>
</gene>
<dbReference type="AlphaFoldDB" id="A0A6A6CP24"/>
<feature type="domain" description="Ubiquitin-like" evidence="1">
    <location>
        <begin position="15"/>
        <end position="91"/>
    </location>
</feature>
<dbReference type="PROSITE" id="PS50053">
    <property type="entry name" value="UBIQUITIN_2"/>
    <property type="match status" value="1"/>
</dbReference>
<dbReference type="Gene3D" id="3.10.20.90">
    <property type="entry name" value="Phosphatidylinositol 3-kinase Catalytic Subunit, Chain A, domain 1"/>
    <property type="match status" value="1"/>
</dbReference>
<dbReference type="InterPro" id="IPR019956">
    <property type="entry name" value="Ubiquitin_dom"/>
</dbReference>
<proteinExistence type="predicted"/>